<keyword evidence="4" id="KW-1185">Reference proteome</keyword>
<feature type="region of interest" description="Disordered" evidence="1">
    <location>
        <begin position="216"/>
        <end position="580"/>
    </location>
</feature>
<dbReference type="InterPro" id="IPR011320">
    <property type="entry name" value="RNase_H1_N"/>
</dbReference>
<dbReference type="AlphaFoldDB" id="A0A8H3TSU1"/>
<name>A0A8H3TSU1_9TREE</name>
<feature type="region of interest" description="Disordered" evidence="1">
    <location>
        <begin position="145"/>
        <end position="185"/>
    </location>
</feature>
<feature type="compositionally biased region" description="Polar residues" evidence="1">
    <location>
        <begin position="504"/>
        <end position="518"/>
    </location>
</feature>
<feature type="compositionally biased region" description="Polar residues" evidence="1">
    <location>
        <begin position="439"/>
        <end position="448"/>
    </location>
</feature>
<dbReference type="Gene3D" id="3.40.970.10">
    <property type="entry name" value="Ribonuclease H1, N-terminal domain"/>
    <property type="match status" value="1"/>
</dbReference>
<protein>
    <recommendedName>
        <fullName evidence="2">Ribonuclease H1 N-terminal domain-containing protein</fullName>
    </recommendedName>
</protein>
<dbReference type="Pfam" id="PF01693">
    <property type="entry name" value="Cauli_VI"/>
    <property type="match status" value="1"/>
</dbReference>
<feature type="compositionally biased region" description="Polar residues" evidence="1">
    <location>
        <begin position="533"/>
        <end position="566"/>
    </location>
</feature>
<comment type="caution">
    <text evidence="3">The sequence shown here is derived from an EMBL/GenBank/DDBJ whole genome shotgun (WGS) entry which is preliminary data.</text>
</comment>
<dbReference type="InterPro" id="IPR037056">
    <property type="entry name" value="RNase_H1_N_sf"/>
</dbReference>
<feature type="compositionally biased region" description="Low complexity" evidence="1">
    <location>
        <begin position="390"/>
        <end position="431"/>
    </location>
</feature>
<accession>A0A8H3TSU1</accession>
<reference evidence="3" key="1">
    <citation type="submission" date="2020-07" db="EMBL/GenBank/DDBJ databases">
        <title>Draft Genome Sequence of a Deep-Sea Yeast, Naganishia (Cryptococcus) liquefaciens strain N6.</title>
        <authorList>
            <person name="Han Y.W."/>
            <person name="Kajitani R."/>
            <person name="Morimoto H."/>
            <person name="Parhat M."/>
            <person name="Tsubouchi H."/>
            <person name="Bakenova O."/>
            <person name="Ogata M."/>
            <person name="Argunhan B."/>
            <person name="Aoki R."/>
            <person name="Kajiwara S."/>
            <person name="Itoh T."/>
            <person name="Iwasaki H."/>
        </authorList>
    </citation>
    <scope>NUCLEOTIDE SEQUENCE</scope>
    <source>
        <strain evidence="3">N6</strain>
    </source>
</reference>
<feature type="domain" description="Ribonuclease H1 N-terminal" evidence="2">
    <location>
        <begin position="54"/>
        <end position="100"/>
    </location>
</feature>
<proteinExistence type="predicted"/>
<feature type="compositionally biased region" description="Low complexity" evidence="1">
    <location>
        <begin position="306"/>
        <end position="318"/>
    </location>
</feature>
<sequence length="603" mass="64514">MVESLTPRPLSVDPKMAGASSTNLPATLSHKRLSAVVAPSTTERSRVFEKRRNYYAVVRRGEGHQVGKIFESWQEAEIEIKAHANTGWKVFKTRLAAEAYVAKNLPAPSRDNLDVYDMQLDMDYGVIGSSSSSLGMPLHEHLARNFPSTPPLSSSSLPLAPPRPHFARSTKKRSGSGSSRLASPLRQEVIEEEPDWFSADDSAPATLQEPIALEPSAVPPVVTKPQRKSFFGSLKSASRSSLKTEKREQDTGTPMVNRDVIARPATSVQRPEDAASTLSRTKPNGRPPSDRPTTSSGAEHGRRPPSVRSVSAMSSHSSVDGRPRSATPAVAKSLWADSTVVDLSESESTKQQSPGKVYDEYPELPEVSPAGSGASTPKFSRSALKKSGITLPTAAPRSPSSSRGASPLGSPWHSPNSSKLSLGRSRSVLSLDASMFTKGRTSNCQSPESESEGSDYFGGFGQIRTHADVSTTPPPRAFRPNLRSKLSSSSLASSFSASTFRTAYESSTPPNESQTVDPTHTSSSTQSSHSLSPVMSNNSTSDGTHTYSESGTFSSDSPTSQASSVDNHCFGEPKVHAKKSGGMKRFLRMFGMTTRAGNPATAM</sequence>
<evidence type="ECO:0000313" key="3">
    <source>
        <dbReference type="EMBL" id="GHJ86010.1"/>
    </source>
</evidence>
<feature type="compositionally biased region" description="Low complexity" evidence="1">
    <location>
        <begin position="483"/>
        <end position="502"/>
    </location>
</feature>
<feature type="compositionally biased region" description="Basic residues" evidence="1">
    <location>
        <begin position="165"/>
        <end position="174"/>
    </location>
</feature>
<dbReference type="EMBL" id="BLZA01000017">
    <property type="protein sequence ID" value="GHJ86010.1"/>
    <property type="molecule type" value="Genomic_DNA"/>
</dbReference>
<dbReference type="OrthoDB" id="245563at2759"/>
<evidence type="ECO:0000259" key="2">
    <source>
        <dbReference type="Pfam" id="PF01693"/>
    </source>
</evidence>
<evidence type="ECO:0000313" key="4">
    <source>
        <dbReference type="Proteomes" id="UP000620104"/>
    </source>
</evidence>
<feature type="compositionally biased region" description="Low complexity" evidence="1">
    <location>
        <begin position="175"/>
        <end position="185"/>
    </location>
</feature>
<dbReference type="Proteomes" id="UP000620104">
    <property type="component" value="Unassembled WGS sequence"/>
</dbReference>
<gene>
    <name evidence="3" type="ORF">NliqN6_2412</name>
</gene>
<feature type="region of interest" description="Disordered" evidence="1">
    <location>
        <begin position="1"/>
        <end position="24"/>
    </location>
</feature>
<evidence type="ECO:0000256" key="1">
    <source>
        <dbReference type="SAM" id="MobiDB-lite"/>
    </source>
</evidence>
<feature type="compositionally biased region" description="Low complexity" evidence="1">
    <location>
        <begin position="519"/>
        <end position="532"/>
    </location>
</feature>
<organism evidence="3 4">
    <name type="scientific">Naganishia liquefaciens</name>
    <dbReference type="NCBI Taxonomy" id="104408"/>
    <lineage>
        <taxon>Eukaryota</taxon>
        <taxon>Fungi</taxon>
        <taxon>Dikarya</taxon>
        <taxon>Basidiomycota</taxon>
        <taxon>Agaricomycotina</taxon>
        <taxon>Tremellomycetes</taxon>
        <taxon>Filobasidiales</taxon>
        <taxon>Filobasidiaceae</taxon>
        <taxon>Naganishia</taxon>
    </lineage>
</organism>